<proteinExistence type="predicted"/>
<evidence type="ECO:0000313" key="2">
    <source>
        <dbReference type="Proteomes" id="UP000792457"/>
    </source>
</evidence>
<reference evidence="1" key="1">
    <citation type="submission" date="2013-04" db="EMBL/GenBank/DDBJ databases">
        <authorList>
            <person name="Qu J."/>
            <person name="Murali S.C."/>
            <person name="Bandaranaike D."/>
            <person name="Bellair M."/>
            <person name="Blankenburg K."/>
            <person name="Chao H."/>
            <person name="Dinh H."/>
            <person name="Doddapaneni H."/>
            <person name="Downs B."/>
            <person name="Dugan-Rocha S."/>
            <person name="Elkadiri S."/>
            <person name="Gnanaolivu R.D."/>
            <person name="Hernandez B."/>
            <person name="Javaid M."/>
            <person name="Jayaseelan J.C."/>
            <person name="Lee S."/>
            <person name="Li M."/>
            <person name="Ming W."/>
            <person name="Munidasa M."/>
            <person name="Muniz J."/>
            <person name="Nguyen L."/>
            <person name="Ongeri F."/>
            <person name="Osuji N."/>
            <person name="Pu L.-L."/>
            <person name="Puazo M."/>
            <person name="Qu C."/>
            <person name="Quiroz J."/>
            <person name="Raj R."/>
            <person name="Weissenberger G."/>
            <person name="Xin Y."/>
            <person name="Zou X."/>
            <person name="Han Y."/>
            <person name="Richards S."/>
            <person name="Worley K."/>
            <person name="Muzny D."/>
            <person name="Gibbs R."/>
        </authorList>
    </citation>
    <scope>NUCLEOTIDE SEQUENCE</scope>
    <source>
        <strain evidence="1">Sampled in the wild</strain>
    </source>
</reference>
<dbReference type="AlphaFoldDB" id="A0A8K0JTF0"/>
<keyword evidence="2" id="KW-1185">Reference proteome</keyword>
<dbReference type="Proteomes" id="UP000792457">
    <property type="component" value="Unassembled WGS sequence"/>
</dbReference>
<gene>
    <name evidence="1" type="ORF">J437_LFUL002997</name>
</gene>
<name>A0A8K0JTF0_LADFU</name>
<accession>A0A8K0JTF0</accession>
<evidence type="ECO:0000313" key="1">
    <source>
        <dbReference type="EMBL" id="KAG8222377.1"/>
    </source>
</evidence>
<organism evidence="1 2">
    <name type="scientific">Ladona fulva</name>
    <name type="common">Scarce chaser dragonfly</name>
    <name type="synonym">Libellula fulva</name>
    <dbReference type="NCBI Taxonomy" id="123851"/>
    <lineage>
        <taxon>Eukaryota</taxon>
        <taxon>Metazoa</taxon>
        <taxon>Ecdysozoa</taxon>
        <taxon>Arthropoda</taxon>
        <taxon>Hexapoda</taxon>
        <taxon>Insecta</taxon>
        <taxon>Pterygota</taxon>
        <taxon>Palaeoptera</taxon>
        <taxon>Odonata</taxon>
        <taxon>Epiprocta</taxon>
        <taxon>Anisoptera</taxon>
        <taxon>Libelluloidea</taxon>
        <taxon>Libellulidae</taxon>
        <taxon>Ladona</taxon>
    </lineage>
</organism>
<dbReference type="EMBL" id="KZ308132">
    <property type="protein sequence ID" value="KAG8222377.1"/>
    <property type="molecule type" value="Genomic_DNA"/>
</dbReference>
<reference evidence="1" key="2">
    <citation type="submission" date="2017-10" db="EMBL/GenBank/DDBJ databases">
        <title>Ladona fulva Genome sequencing and assembly.</title>
        <authorList>
            <person name="Murali S."/>
            <person name="Richards S."/>
            <person name="Bandaranaike D."/>
            <person name="Bellair M."/>
            <person name="Blankenburg K."/>
            <person name="Chao H."/>
            <person name="Dinh H."/>
            <person name="Doddapaneni H."/>
            <person name="Dugan-Rocha S."/>
            <person name="Elkadiri S."/>
            <person name="Gnanaolivu R."/>
            <person name="Hernandez B."/>
            <person name="Skinner E."/>
            <person name="Javaid M."/>
            <person name="Lee S."/>
            <person name="Li M."/>
            <person name="Ming W."/>
            <person name="Munidasa M."/>
            <person name="Muniz J."/>
            <person name="Nguyen L."/>
            <person name="Hughes D."/>
            <person name="Osuji N."/>
            <person name="Pu L.-L."/>
            <person name="Puazo M."/>
            <person name="Qu C."/>
            <person name="Quiroz J."/>
            <person name="Raj R."/>
            <person name="Weissenberger G."/>
            <person name="Xin Y."/>
            <person name="Zou X."/>
            <person name="Han Y."/>
            <person name="Worley K."/>
            <person name="Muzny D."/>
            <person name="Gibbs R."/>
        </authorList>
    </citation>
    <scope>NUCLEOTIDE SEQUENCE</scope>
    <source>
        <strain evidence="1">Sampled in the wild</strain>
    </source>
</reference>
<sequence>MDVRILNPLKRYNLISESQHGFLKSTITAVFNLLQFAFVTVNPATKAVNGLAQNWLMSFILSRKQYFYVCFNTFRLFFPGYTWFSSKDNIKKPLETMGQLGDTGGILFYSSPRLMHILVPEQHGFSPGMTVTSLTSFNFLNDSFYNNSQVDVIYTDFA</sequence>
<comment type="caution">
    <text evidence="1">The sequence shown here is derived from an EMBL/GenBank/DDBJ whole genome shotgun (WGS) entry which is preliminary data.</text>
</comment>
<protein>
    <submittedName>
        <fullName evidence="1">Uncharacterized protein</fullName>
    </submittedName>
</protein>